<gene>
    <name evidence="2" type="ORF">TRFO_06944</name>
</gene>
<dbReference type="VEuPathDB" id="TrichDB:TRFO_06944"/>
<dbReference type="PANTHER" id="PTHR32059">
    <property type="entry name" value="RAB11-BINDING PROTEIN RELCH"/>
    <property type="match status" value="1"/>
</dbReference>
<dbReference type="PROSITE" id="PS50896">
    <property type="entry name" value="LISH"/>
    <property type="match status" value="1"/>
</dbReference>
<accession>A0A1J4JVZ9</accession>
<name>A0A1J4JVZ9_9EUKA</name>
<reference evidence="2" key="1">
    <citation type="submission" date="2016-10" db="EMBL/GenBank/DDBJ databases">
        <authorList>
            <person name="Benchimol M."/>
            <person name="Almeida L.G."/>
            <person name="Vasconcelos A.T."/>
            <person name="Perreira-Neves A."/>
            <person name="Rosa I.A."/>
            <person name="Tasca T."/>
            <person name="Bogo M.R."/>
            <person name="de Souza W."/>
        </authorList>
    </citation>
    <scope>NUCLEOTIDE SEQUENCE [LARGE SCALE GENOMIC DNA]</scope>
    <source>
        <strain evidence="2">K</strain>
    </source>
</reference>
<dbReference type="Proteomes" id="UP000179807">
    <property type="component" value="Unassembled WGS sequence"/>
</dbReference>
<dbReference type="AlphaFoldDB" id="A0A1J4JVZ9"/>
<feature type="compositionally biased region" description="Basic and acidic residues" evidence="1">
    <location>
        <begin position="269"/>
        <end position="286"/>
    </location>
</feature>
<dbReference type="SUPFAM" id="SSF48371">
    <property type="entry name" value="ARM repeat"/>
    <property type="match status" value="1"/>
</dbReference>
<keyword evidence="3" id="KW-1185">Reference proteome</keyword>
<proteinExistence type="predicted"/>
<feature type="region of interest" description="Disordered" evidence="1">
    <location>
        <begin position="264"/>
        <end position="286"/>
    </location>
</feature>
<dbReference type="PANTHER" id="PTHR32059:SF0">
    <property type="entry name" value="RAB11-BINDING PROTEIN RELCH"/>
    <property type="match status" value="1"/>
</dbReference>
<protein>
    <submittedName>
        <fullName evidence="2">Uncharacterized protein</fullName>
    </submittedName>
</protein>
<dbReference type="InterPro" id="IPR006594">
    <property type="entry name" value="LisH"/>
</dbReference>
<dbReference type="GO" id="GO:0032367">
    <property type="term" value="P:intracellular cholesterol transport"/>
    <property type="evidence" value="ECO:0007669"/>
    <property type="project" value="InterPro"/>
</dbReference>
<comment type="caution">
    <text evidence="2">The sequence shown here is derived from an EMBL/GenBank/DDBJ whole genome shotgun (WGS) entry which is preliminary data.</text>
</comment>
<organism evidence="2 3">
    <name type="scientific">Tritrichomonas foetus</name>
    <dbReference type="NCBI Taxonomy" id="1144522"/>
    <lineage>
        <taxon>Eukaryota</taxon>
        <taxon>Metamonada</taxon>
        <taxon>Parabasalia</taxon>
        <taxon>Tritrichomonadida</taxon>
        <taxon>Tritrichomonadidae</taxon>
        <taxon>Tritrichomonas</taxon>
    </lineage>
</organism>
<dbReference type="RefSeq" id="XP_068356026.1">
    <property type="nucleotide sequence ID" value="XM_068493401.1"/>
</dbReference>
<dbReference type="GO" id="GO:0055037">
    <property type="term" value="C:recycling endosome"/>
    <property type="evidence" value="ECO:0007669"/>
    <property type="project" value="TreeGrafter"/>
</dbReference>
<evidence type="ECO:0000313" key="2">
    <source>
        <dbReference type="EMBL" id="OHT02890.1"/>
    </source>
</evidence>
<dbReference type="OrthoDB" id="1695393at2759"/>
<dbReference type="InterPro" id="IPR016024">
    <property type="entry name" value="ARM-type_fold"/>
</dbReference>
<evidence type="ECO:0000256" key="1">
    <source>
        <dbReference type="SAM" id="MobiDB-lite"/>
    </source>
</evidence>
<dbReference type="EMBL" id="MLAK01000849">
    <property type="protein sequence ID" value="OHT02890.1"/>
    <property type="molecule type" value="Genomic_DNA"/>
</dbReference>
<dbReference type="GO" id="GO:0005802">
    <property type="term" value="C:trans-Golgi network"/>
    <property type="evidence" value="ECO:0007669"/>
    <property type="project" value="InterPro"/>
</dbReference>
<dbReference type="InterPro" id="IPR040362">
    <property type="entry name" value="RELCH"/>
</dbReference>
<sequence length="914" mass="103532">MSLTIFSFLSQIKFQLLFVQIFEYMTSPADEQSVSRYLIENNYYLTALEFFCENYERTGIAIEDLSQFFEDSANFLMFEDMKSVSEISSTISEPSGLSNDAIRIKDDRIAVLEHDIRFLRDSLEEAQSKLQQQQHQTESVASVKSQSHQKTPSFDNNKNASKDADEDFIISKLISRYLQSRNLKLSALAFNNETGIAKQDKIQIPSDVDLYQLLRTYRFVEDSPEMTAEIESLRKEKENNKIIIAQLKQDLQFCRQQNQELTNTLKSQANEKNESNKDSNQEKTEKNVVVVNSNSEPPTVTLLNTIFNDMMQLMNVIDPGERRRILQPLETIVRYHPLKETRIQCISLIFNLWDDPNEEQRQSIIRSIEDCSNEDNRIESEVLPVVSQLLGSTNFKILCLVAESVADFAPYCAEQLRSSLLLSIIRQLSEHSNPTVRTSAAKSGSKLVETFLNDSDANDKLPDLLSLCKQFVFDPDAMVQQAALQNFAPTIEKFTKVRQCVGREFCEFWLKLAFNNGLTGSSSLAALRFKLCCKVLENSLKSIIPVSPQPDQQLVALFAETGNNPSPELITIPKSEYDWLLSSLVPQLPKLAPTLYSTINIRKEADKFVAHVCKTTGQQFVAESIVPAFLTAIDKADGDLKEKTVTLFLSAVAPMCDQETFFTHSRNFLTYATNDLRGFKSRDIQDYFAPAFALLTARDQKKRALVFKQIDELSKSSRVAIKTAANTVLCEILPTLEEVEIEKNVIPIITRLAGNPDETLLLEVINCVGSIARFCTSNTVISNVKEFFDVWCRGNINIRMQALRVFAVVAADVDEQFRDGFILPKLLEIAKDSITWAEPGSRDQAIMLVLHIIHAINNPTDRAVQNFILPLIEIVKGCDMCMQDPKLLELLQRYNVGENSKSENSTFAKMFGQK</sequence>
<evidence type="ECO:0000313" key="3">
    <source>
        <dbReference type="Proteomes" id="UP000179807"/>
    </source>
</evidence>
<dbReference type="InterPro" id="IPR011989">
    <property type="entry name" value="ARM-like"/>
</dbReference>
<dbReference type="GeneID" id="94828105"/>
<feature type="compositionally biased region" description="Polar residues" evidence="1">
    <location>
        <begin position="128"/>
        <end position="159"/>
    </location>
</feature>
<feature type="region of interest" description="Disordered" evidence="1">
    <location>
        <begin position="127"/>
        <end position="161"/>
    </location>
</feature>
<dbReference type="Gene3D" id="1.25.10.10">
    <property type="entry name" value="Leucine-rich Repeat Variant"/>
    <property type="match status" value="2"/>
</dbReference>